<dbReference type="RefSeq" id="WP_103075681.1">
    <property type="nucleotide sequence ID" value="NZ_NPZB01000002.1"/>
</dbReference>
<gene>
    <name evidence="5" type="ORF">Lysil_2225</name>
</gene>
<dbReference type="InterPro" id="IPR007312">
    <property type="entry name" value="Phosphoesterase"/>
</dbReference>
<dbReference type="GO" id="GO:0016042">
    <property type="term" value="P:lipid catabolic process"/>
    <property type="evidence" value="ECO:0007669"/>
    <property type="project" value="InterPro"/>
</dbReference>
<evidence type="ECO:0000256" key="3">
    <source>
        <dbReference type="ARBA" id="ARBA00022801"/>
    </source>
</evidence>
<dbReference type="Pfam" id="PF05506">
    <property type="entry name" value="PLipase_C_C"/>
    <property type="match status" value="2"/>
</dbReference>
<dbReference type="EMBL" id="NPZB01000002">
    <property type="protein sequence ID" value="PNS08049.1"/>
    <property type="molecule type" value="Genomic_DNA"/>
</dbReference>
<evidence type="ECO:0000256" key="1">
    <source>
        <dbReference type="ARBA" id="ARBA00009717"/>
    </source>
</evidence>
<dbReference type="Pfam" id="PF04185">
    <property type="entry name" value="Phosphoesterase"/>
    <property type="match status" value="1"/>
</dbReference>
<dbReference type="NCBIfam" id="TIGR03396">
    <property type="entry name" value="PC_PLC"/>
    <property type="match status" value="1"/>
</dbReference>
<dbReference type="InterPro" id="IPR017850">
    <property type="entry name" value="Alkaline_phosphatase_core_sf"/>
</dbReference>
<keyword evidence="6" id="KW-1185">Reference proteome</keyword>
<dbReference type="PROSITE" id="PS51318">
    <property type="entry name" value="TAT"/>
    <property type="match status" value="1"/>
</dbReference>
<evidence type="ECO:0000313" key="6">
    <source>
        <dbReference type="Proteomes" id="UP000236220"/>
    </source>
</evidence>
<evidence type="ECO:0000313" key="5">
    <source>
        <dbReference type="EMBL" id="PNS08049.1"/>
    </source>
</evidence>
<accession>A0A2K1PZ53</accession>
<dbReference type="Proteomes" id="UP000236220">
    <property type="component" value="Unassembled WGS sequence"/>
</dbReference>
<evidence type="ECO:0000256" key="2">
    <source>
        <dbReference type="ARBA" id="ARBA00012018"/>
    </source>
</evidence>
<proteinExistence type="inferred from homology"/>
<protein>
    <recommendedName>
        <fullName evidence="2">phospholipase C</fullName>
        <ecNumber evidence="2">3.1.4.3</ecNumber>
    </recommendedName>
</protein>
<dbReference type="GO" id="GO:0034480">
    <property type="term" value="F:phosphatidylcholine phospholipase C activity"/>
    <property type="evidence" value="ECO:0007669"/>
    <property type="project" value="UniProtKB-EC"/>
</dbReference>
<dbReference type="AlphaFoldDB" id="A0A2K1PZ53"/>
<sequence length="692" mass="75333">MASEERRRFLKGSGAAIAGVLGVQLLPPAIRAALAVEPARVTGSLRDVEHIVVLMQENRSFDHYFGAMRGVRGFCDPRPAPLPNGRTVWEQPAVPGGEPAITPFHLDSSATAAQCLADIDHSWKGSQELWRHHDAWMKVKGPMCFGHFTRADLPFYYALADAFTVCDAYHCSIFGPTNPNRLHLFSGTSGLTTGHDGKQAVTNVDDGNWSADMSADKPGFVPFAWRAYAEKLQDAGVAWRVYQEYDNYGDNPLQSFAAFRGLDRASPLYARGRAWADGSTKDNAPKTRGEHVIAEFTRDVREGKLPQVSWIVPPYIMSEHPAASPAYGESLSAQLLAALAANPAVWAKTVFIINYDENGGFFDHVPPAIGTNDAAIGASTVSLQGEDYHGVPVGLGPRVPMLVVSPWSRGGWVNSQVFDHTSVIRLMEERFGVRCDAISPWRRAVCGDLTSTLAFDVRDDAWPTLPDMGDRQQWADASCKQAIPKAPAVPSSLPTQEPGRRPARPLPYALSASTRIDHGARKIALEVANAGTAAAVFTVYRSGSDAGPWWFTVDAGKRLEHHWDLDADGRHAFEVHGPNGWLRTFSGATANGHGPRPQVDCTAQGDRMVLRLRNDGDAACMLRVSSGRYDHGPARTHVLKPGASVEDMRDIAASDHWYDLQVTMEGDGAFLRRFAGHVETGRASRSDPALSG</sequence>
<dbReference type="InterPro" id="IPR008475">
    <property type="entry name" value="PLipase_C_C"/>
</dbReference>
<feature type="domain" description="Bacterial phospholipase C C-terminal" evidence="4">
    <location>
        <begin position="605"/>
        <end position="677"/>
    </location>
</feature>
<dbReference type="PANTHER" id="PTHR31956">
    <property type="entry name" value="NON-SPECIFIC PHOSPHOLIPASE C4-RELATED"/>
    <property type="match status" value="1"/>
</dbReference>
<dbReference type="CDD" id="cd16014">
    <property type="entry name" value="PLC"/>
    <property type="match status" value="1"/>
</dbReference>
<organism evidence="5 6">
    <name type="scientific">Solilutibacter silvestris</name>
    <dbReference type="NCBI Taxonomy" id="1645665"/>
    <lineage>
        <taxon>Bacteria</taxon>
        <taxon>Pseudomonadati</taxon>
        <taxon>Pseudomonadota</taxon>
        <taxon>Gammaproteobacteria</taxon>
        <taxon>Lysobacterales</taxon>
        <taxon>Lysobacteraceae</taxon>
        <taxon>Solilutibacter</taxon>
    </lineage>
</organism>
<keyword evidence="3" id="KW-0378">Hydrolase</keyword>
<feature type="domain" description="Bacterial phospholipase C C-terminal" evidence="4">
    <location>
        <begin position="502"/>
        <end position="587"/>
    </location>
</feature>
<dbReference type="EC" id="3.1.4.3" evidence="2"/>
<dbReference type="OrthoDB" id="9770871at2"/>
<name>A0A2K1PZ53_9GAMM</name>
<comment type="caution">
    <text evidence="5">The sequence shown here is derived from an EMBL/GenBank/DDBJ whole genome shotgun (WGS) entry which is preliminary data.</text>
</comment>
<dbReference type="InterPro" id="IPR017767">
    <property type="entry name" value="PC-PLC"/>
</dbReference>
<dbReference type="InterPro" id="IPR006311">
    <property type="entry name" value="TAT_signal"/>
</dbReference>
<dbReference type="PANTHER" id="PTHR31956:SF1">
    <property type="entry name" value="NON-SPECIFIC PHOSPHOLIPASE C1"/>
    <property type="match status" value="1"/>
</dbReference>
<dbReference type="Gene3D" id="3.40.720.10">
    <property type="entry name" value="Alkaline Phosphatase, subunit A"/>
    <property type="match status" value="1"/>
</dbReference>
<evidence type="ECO:0000259" key="4">
    <source>
        <dbReference type="Pfam" id="PF05506"/>
    </source>
</evidence>
<comment type="similarity">
    <text evidence="1">Belongs to the bacterial phospholipase C family.</text>
</comment>
<reference evidence="5 6" key="1">
    <citation type="submission" date="2017-08" db="EMBL/GenBank/DDBJ databases">
        <title>Lysobacter sylvestris genome.</title>
        <authorList>
            <person name="Zhang D.-C."/>
            <person name="Albuquerque L."/>
            <person name="Franca L."/>
            <person name="Froufe H.J.C."/>
            <person name="Barroso C."/>
            <person name="Egas C."/>
            <person name="Da Costa M."/>
            <person name="Margesin R."/>
        </authorList>
    </citation>
    <scope>NUCLEOTIDE SEQUENCE [LARGE SCALE GENOMIC DNA]</scope>
    <source>
        <strain evidence="5 6">AM20-91</strain>
    </source>
</reference>